<dbReference type="GeneID" id="107220588"/>
<evidence type="ECO:0000256" key="3">
    <source>
        <dbReference type="ARBA" id="ARBA00022517"/>
    </source>
</evidence>
<evidence type="ECO:0000313" key="8">
    <source>
        <dbReference type="RefSeq" id="XP_015514735.1"/>
    </source>
</evidence>
<comment type="similarity">
    <text evidence="2">Belongs to the RNA 3'-terminal cyclase family. Type 2 subfamily.</text>
</comment>
<evidence type="ECO:0000313" key="7">
    <source>
        <dbReference type="Proteomes" id="UP000829291"/>
    </source>
</evidence>
<dbReference type="PANTHER" id="PTHR11096">
    <property type="entry name" value="RNA 3' TERMINAL PHOSPHATE CYCLASE"/>
    <property type="match status" value="1"/>
</dbReference>
<dbReference type="InterPro" id="IPR020719">
    <property type="entry name" value="RNA3'_term_phos_cycl-like_CS"/>
</dbReference>
<dbReference type="InterPro" id="IPR013791">
    <property type="entry name" value="RNA3'-term_phos_cycl_insert"/>
</dbReference>
<feature type="domain" description="RNA 3'-terminal phosphate cyclase insert" evidence="6">
    <location>
        <begin position="188"/>
        <end position="290"/>
    </location>
</feature>
<dbReference type="FunFam" id="3.30.360.20:FF:000001">
    <property type="entry name" value="RNA terminal phosphate cyclase-like 1"/>
    <property type="match status" value="1"/>
</dbReference>
<dbReference type="Gene3D" id="3.65.10.20">
    <property type="entry name" value="RNA 3'-terminal phosphate cyclase domain"/>
    <property type="match status" value="1"/>
</dbReference>
<keyword evidence="4" id="KW-0539">Nucleus</keyword>
<evidence type="ECO:0000256" key="2">
    <source>
        <dbReference type="ARBA" id="ARBA00007089"/>
    </source>
</evidence>
<dbReference type="RefSeq" id="XP_046602737.1">
    <property type="nucleotide sequence ID" value="XM_046746781.1"/>
</dbReference>
<reference evidence="8" key="1">
    <citation type="submission" date="2025-04" db="UniProtKB">
        <authorList>
            <consortium name="RefSeq"/>
        </authorList>
    </citation>
    <scope>IDENTIFICATION</scope>
    <source>
        <tissue evidence="9 10">Thorax and Abdomen</tissue>
        <tissue evidence="8">Whole body</tissue>
    </source>
</reference>
<dbReference type="InterPro" id="IPR036553">
    <property type="entry name" value="RPTC_insert"/>
</dbReference>
<comment type="subcellular location">
    <subcellularLocation>
        <location evidence="1">Nucleus</location>
        <location evidence="1">Nucleolus</location>
    </subcellularLocation>
</comment>
<feature type="domain" description="RNA 3'-terminal phosphate cyclase" evidence="5">
    <location>
        <begin position="11"/>
        <end position="344"/>
    </location>
</feature>
<dbReference type="InterPro" id="IPR016443">
    <property type="entry name" value="RNA3'_term_phos_cyc_type_2"/>
</dbReference>
<evidence type="ECO:0000256" key="1">
    <source>
        <dbReference type="ARBA" id="ARBA00004604"/>
    </source>
</evidence>
<organism evidence="7 8">
    <name type="scientific">Neodiprion lecontei</name>
    <name type="common">Redheaded pine sawfly</name>
    <dbReference type="NCBI Taxonomy" id="441921"/>
    <lineage>
        <taxon>Eukaryota</taxon>
        <taxon>Metazoa</taxon>
        <taxon>Ecdysozoa</taxon>
        <taxon>Arthropoda</taxon>
        <taxon>Hexapoda</taxon>
        <taxon>Insecta</taxon>
        <taxon>Pterygota</taxon>
        <taxon>Neoptera</taxon>
        <taxon>Endopterygota</taxon>
        <taxon>Hymenoptera</taxon>
        <taxon>Tenthredinoidea</taxon>
        <taxon>Diprionidae</taxon>
        <taxon>Diprioninae</taxon>
        <taxon>Neodiprion</taxon>
    </lineage>
</organism>
<dbReference type="OrthoDB" id="1911237at2759"/>
<dbReference type="GO" id="GO:0000479">
    <property type="term" value="P:endonucleolytic cleavage of tricistronic rRNA transcript (SSU-rRNA, 5.8S rRNA, LSU-rRNA)"/>
    <property type="evidence" value="ECO:0007669"/>
    <property type="project" value="TreeGrafter"/>
</dbReference>
<dbReference type="InterPro" id="IPR013792">
    <property type="entry name" value="RNA3'P_cycl/enolpyr_Trfase_a/b"/>
</dbReference>
<evidence type="ECO:0000313" key="9">
    <source>
        <dbReference type="RefSeq" id="XP_046602737.1"/>
    </source>
</evidence>
<dbReference type="InterPro" id="IPR000228">
    <property type="entry name" value="RNA3'_term_phos_cyc"/>
</dbReference>
<keyword evidence="3" id="KW-0690">Ribosome biogenesis</keyword>
<keyword evidence="7" id="KW-1185">Reference proteome</keyword>
<dbReference type="KEGG" id="nlo:107220588"/>
<dbReference type="InterPro" id="IPR023797">
    <property type="entry name" value="RNA3'_phos_cyclase_dom"/>
</dbReference>
<dbReference type="CDD" id="cd00875">
    <property type="entry name" value="RNA_Cyclase_Class_I"/>
    <property type="match status" value="1"/>
</dbReference>
<dbReference type="PIRSF" id="PIRSF005378">
    <property type="entry name" value="RNA3'_term_phos_cycl_euk"/>
    <property type="match status" value="1"/>
</dbReference>
<evidence type="ECO:0000259" key="6">
    <source>
        <dbReference type="Pfam" id="PF05189"/>
    </source>
</evidence>
<dbReference type="RefSeq" id="XP_046602738.1">
    <property type="nucleotide sequence ID" value="XM_046746782.1"/>
</dbReference>
<dbReference type="GO" id="GO:0004521">
    <property type="term" value="F:RNA endonuclease activity"/>
    <property type="evidence" value="ECO:0007669"/>
    <property type="project" value="TreeGrafter"/>
</dbReference>
<dbReference type="PANTHER" id="PTHR11096:SF1">
    <property type="entry name" value="RNA 3'-TERMINAL PHOSPHATE CYCLASE-LIKE PROTEIN"/>
    <property type="match status" value="1"/>
</dbReference>
<dbReference type="InterPro" id="IPR037136">
    <property type="entry name" value="RNA3'_phos_cyclase_dom_sf"/>
</dbReference>
<dbReference type="PROSITE" id="PS01287">
    <property type="entry name" value="RTC"/>
    <property type="match status" value="1"/>
</dbReference>
<gene>
    <name evidence="8 9 10" type="primary">LOC107220588</name>
</gene>
<dbReference type="Proteomes" id="UP000829291">
    <property type="component" value="Chromosome 1"/>
</dbReference>
<protein>
    <submittedName>
        <fullName evidence="8 9 10">RNA 3'-terminal phosphate cyclase-like protein</fullName>
    </submittedName>
</protein>
<dbReference type="RefSeq" id="XP_015514735.1">
    <property type="nucleotide sequence ID" value="XM_015659249.1"/>
</dbReference>
<evidence type="ECO:0000259" key="5">
    <source>
        <dbReference type="Pfam" id="PF01137"/>
    </source>
</evidence>
<sequence length="377" mass="41402">MPGKLINNVLTYEGCNYFRYRLLLATLSGKPVRITGIRINDDNPGLREYEINFVRLMDKITNGTRIELNETGTIISYIPGLLVGGDLEHECSLERGISYYLEAVMMLAPFCKKMIRLKIKGITNNTLDPSIDRLKASGIPVIKQFIVGDDDVELNISKRGVAPLGGGEVWFKCPVNRHLKSIQCQNCGMVKRVRGVACSIRVSPAIANRMVESAKGCLLKFLPDIYIHTDQSRGSSSGKSPGFGITLVAETTTGVSLSGEAFSSLTETGSLPCVPEDLGKKAALYLLDEIYRSGCVDSAFQSMATLFMALGKKDISKMTVGPLTQAAIQFLRDLRDFFGVVFKIDMLSSDETIVEERSLVLLTCVGIGYSNINRRVM</sequence>
<dbReference type="CTD" id="32338"/>
<dbReference type="InParanoid" id="A0A6J0BJ64"/>
<dbReference type="Pfam" id="PF01137">
    <property type="entry name" value="RTC"/>
    <property type="match status" value="1"/>
</dbReference>
<evidence type="ECO:0000313" key="10">
    <source>
        <dbReference type="RefSeq" id="XP_046602738.1"/>
    </source>
</evidence>
<dbReference type="Gene3D" id="3.30.360.20">
    <property type="entry name" value="RNA 3'-terminal phosphate cyclase, insert domain"/>
    <property type="match status" value="1"/>
</dbReference>
<proteinExistence type="inferred from homology"/>
<dbReference type="SUPFAM" id="SSF55205">
    <property type="entry name" value="EPT/RTPC-like"/>
    <property type="match status" value="1"/>
</dbReference>
<accession>A0A6J0BJ64</accession>
<dbReference type="FunCoup" id="A0A6J0BJ64">
    <property type="interactions" value="1320"/>
</dbReference>
<dbReference type="AlphaFoldDB" id="A0A6J0BJ64"/>
<name>A0A6J0BJ64_NEOLC</name>
<dbReference type="NCBIfam" id="TIGR03400">
    <property type="entry name" value="18S_RNA_Rcl1p"/>
    <property type="match status" value="1"/>
</dbReference>
<evidence type="ECO:0000256" key="4">
    <source>
        <dbReference type="ARBA" id="ARBA00023242"/>
    </source>
</evidence>
<dbReference type="GO" id="GO:0005730">
    <property type="term" value="C:nucleolus"/>
    <property type="evidence" value="ECO:0007669"/>
    <property type="project" value="UniProtKB-SubCell"/>
</dbReference>
<dbReference type="Pfam" id="PF05189">
    <property type="entry name" value="RTC_insert"/>
    <property type="match status" value="1"/>
</dbReference>